<dbReference type="InterPro" id="IPR052055">
    <property type="entry name" value="Hepadnavirus_pol/RT"/>
</dbReference>
<evidence type="ECO:0000256" key="2">
    <source>
        <dbReference type="ARBA" id="ARBA00023172"/>
    </source>
</evidence>
<evidence type="ECO:0000313" key="4">
    <source>
        <dbReference type="EMBL" id="CAC5394952.1"/>
    </source>
</evidence>
<dbReference type="PANTHER" id="PTHR33050:SF7">
    <property type="entry name" value="RIBONUCLEASE H"/>
    <property type="match status" value="1"/>
</dbReference>
<keyword evidence="1" id="KW-0238">DNA-binding</keyword>
<dbReference type="OrthoDB" id="6380429at2759"/>
<dbReference type="SUPFAM" id="SSF56672">
    <property type="entry name" value="DNA/RNA polymerases"/>
    <property type="match status" value="1"/>
</dbReference>
<reference evidence="4 5" key="1">
    <citation type="submission" date="2020-06" db="EMBL/GenBank/DDBJ databases">
        <authorList>
            <person name="Li R."/>
            <person name="Bekaert M."/>
        </authorList>
    </citation>
    <scope>NUCLEOTIDE SEQUENCE [LARGE SCALE GENOMIC DNA]</scope>
    <source>
        <strain evidence="5">wild</strain>
    </source>
</reference>
<dbReference type="PANTHER" id="PTHR33050">
    <property type="entry name" value="REVERSE TRANSCRIPTASE DOMAIN-CONTAINING PROTEIN"/>
    <property type="match status" value="1"/>
</dbReference>
<organism evidence="4 5">
    <name type="scientific">Mytilus coruscus</name>
    <name type="common">Sea mussel</name>
    <dbReference type="NCBI Taxonomy" id="42192"/>
    <lineage>
        <taxon>Eukaryota</taxon>
        <taxon>Metazoa</taxon>
        <taxon>Spiralia</taxon>
        <taxon>Lophotrochozoa</taxon>
        <taxon>Mollusca</taxon>
        <taxon>Bivalvia</taxon>
        <taxon>Autobranchia</taxon>
        <taxon>Pteriomorphia</taxon>
        <taxon>Mytilida</taxon>
        <taxon>Mytiloidea</taxon>
        <taxon>Mytilidae</taxon>
        <taxon>Mytilinae</taxon>
        <taxon>Mytilus</taxon>
    </lineage>
</organism>
<dbReference type="GO" id="GO:0015074">
    <property type="term" value="P:DNA integration"/>
    <property type="evidence" value="ECO:0007669"/>
    <property type="project" value="InterPro"/>
</dbReference>
<proteinExistence type="predicted"/>
<gene>
    <name evidence="4" type="ORF">MCOR_29669</name>
</gene>
<name>A0A6J8CI65_MYTCO</name>
<accession>A0A6J8CI65</accession>
<dbReference type="InterPro" id="IPR010998">
    <property type="entry name" value="Integrase_recombinase_N"/>
</dbReference>
<dbReference type="Gene3D" id="1.10.443.10">
    <property type="entry name" value="Intergrase catalytic core"/>
    <property type="match status" value="1"/>
</dbReference>
<dbReference type="SUPFAM" id="SSF47823">
    <property type="entry name" value="lambda integrase-like, N-terminal domain"/>
    <property type="match status" value="1"/>
</dbReference>
<evidence type="ECO:0000256" key="1">
    <source>
        <dbReference type="ARBA" id="ARBA00023125"/>
    </source>
</evidence>
<evidence type="ECO:0000313" key="5">
    <source>
        <dbReference type="Proteomes" id="UP000507470"/>
    </source>
</evidence>
<dbReference type="GO" id="GO:0006310">
    <property type="term" value="P:DNA recombination"/>
    <property type="evidence" value="ECO:0007669"/>
    <property type="project" value="UniProtKB-KW"/>
</dbReference>
<dbReference type="GO" id="GO:0003677">
    <property type="term" value="F:DNA binding"/>
    <property type="evidence" value="ECO:0007669"/>
    <property type="project" value="UniProtKB-KW"/>
</dbReference>
<dbReference type="Gene3D" id="1.10.150.130">
    <property type="match status" value="1"/>
</dbReference>
<evidence type="ECO:0008006" key="6">
    <source>
        <dbReference type="Google" id="ProtNLM"/>
    </source>
</evidence>
<sequence>MSLFVKLHQHLQEKYLEATNTRLDKEHKPARDLSPVSTTRMTTSPVHNQQTGATTAMARVTGPITAQRDVGSNQPRPVVLQEQSDEAVKYNLSPFISHDQDFEFECSSASSFRVDNLRRNLDFWKYTLNANTFVLNVVEFGYLIPFYKLPTSAFLKNNSSAIKHTSFVESSIIELLSTGVIREVKDHIPFIVNPLSVSVNDSDDILSNINNITARQLARVTGKIISFIPSFGNICRIMSRNMLILIAASDHWDFRIQLTNEAILELNFWKNNCRSLPRKSLFPVSFLPDRIVFTDASGFACAGFAVQTSNKIVHKMWTPDEAKKSSTFRELSAVFITLFSLLPDFQNLLVKIYTDNQNVVKIVQAGSMRSELQEIALKIFNLCILNCISLEVEWVPRELNTTADFYSKLFDFNDWYVNDVYFKYFNSLWGPFDCDVFADYNNHKLPIFFSAYWCPDTSGVDAFGFSWNTYNCWLVPPVHLVGRALNHMLICKGKGTIVVPKWTSSCFWPILWSSSNNQYKSFVKDFVEYVKPSGFFCQGSDKNSIFIHSPLTFNVLFRFKHSHWESLKQFSNPDLKALTVSLCSVVTASKSENTLKKYKGYFKRFKYWCLKYNLPFLPTTVCTVAIYLNYLIQSGVSTAVLNAAYYSIKWEHDLNLYDSILNDKLLEMVLEGGIRLLSKPLKRKEPITPTILKSIIAKFDKRDNLSGLRICAMMLLGFSGFLRYDELAHIRSSDLTFNDSHLQINIQKNFLPLFGDLETMIYMTIIVTILN</sequence>
<dbReference type="InterPro" id="IPR036397">
    <property type="entry name" value="RNaseH_sf"/>
</dbReference>
<dbReference type="AlphaFoldDB" id="A0A6J8CI65"/>
<keyword evidence="5" id="KW-1185">Reference proteome</keyword>
<dbReference type="Proteomes" id="UP000507470">
    <property type="component" value="Unassembled WGS sequence"/>
</dbReference>
<feature type="region of interest" description="Disordered" evidence="3">
    <location>
        <begin position="25"/>
        <end position="54"/>
    </location>
</feature>
<feature type="compositionally biased region" description="Polar residues" evidence="3">
    <location>
        <begin position="35"/>
        <end position="54"/>
    </location>
</feature>
<dbReference type="InterPro" id="IPR011010">
    <property type="entry name" value="DNA_brk_join_enz"/>
</dbReference>
<dbReference type="SUPFAM" id="SSF56349">
    <property type="entry name" value="DNA breaking-rejoining enzymes"/>
    <property type="match status" value="1"/>
</dbReference>
<dbReference type="InterPro" id="IPR043502">
    <property type="entry name" value="DNA/RNA_pol_sf"/>
</dbReference>
<dbReference type="InterPro" id="IPR013762">
    <property type="entry name" value="Integrase-like_cat_sf"/>
</dbReference>
<dbReference type="Gene3D" id="3.30.420.10">
    <property type="entry name" value="Ribonuclease H-like superfamily/Ribonuclease H"/>
    <property type="match status" value="1"/>
</dbReference>
<keyword evidence="2" id="KW-0233">DNA recombination</keyword>
<dbReference type="EMBL" id="CACVKT020005419">
    <property type="protein sequence ID" value="CAC5394952.1"/>
    <property type="molecule type" value="Genomic_DNA"/>
</dbReference>
<protein>
    <recommendedName>
        <fullName evidence="6">RNase H type-1 domain-containing protein</fullName>
    </recommendedName>
</protein>
<evidence type="ECO:0000256" key="3">
    <source>
        <dbReference type="SAM" id="MobiDB-lite"/>
    </source>
</evidence>
<dbReference type="CDD" id="cd09275">
    <property type="entry name" value="RNase_HI_RT_DIRS1"/>
    <property type="match status" value="1"/>
</dbReference>